<feature type="region of interest" description="Disordered" evidence="1">
    <location>
        <begin position="282"/>
        <end position="304"/>
    </location>
</feature>
<gene>
    <name evidence="2" type="ORF">BAUCODRAFT_150083</name>
</gene>
<dbReference type="RefSeq" id="XP_007678888.1">
    <property type="nucleotide sequence ID" value="XM_007680698.1"/>
</dbReference>
<protein>
    <submittedName>
        <fullName evidence="2">Uncharacterized protein</fullName>
    </submittedName>
</protein>
<feature type="compositionally biased region" description="Polar residues" evidence="1">
    <location>
        <begin position="626"/>
        <end position="639"/>
    </location>
</feature>
<proteinExistence type="predicted"/>
<feature type="region of interest" description="Disordered" evidence="1">
    <location>
        <begin position="626"/>
        <end position="675"/>
    </location>
</feature>
<dbReference type="HOGENOM" id="CLU_343874_0_0_1"/>
<evidence type="ECO:0000256" key="1">
    <source>
        <dbReference type="SAM" id="MobiDB-lite"/>
    </source>
</evidence>
<dbReference type="EMBL" id="KB445559">
    <property type="protein sequence ID" value="EMC93835.1"/>
    <property type="molecule type" value="Genomic_DNA"/>
</dbReference>
<dbReference type="Proteomes" id="UP000011761">
    <property type="component" value="Unassembled WGS sequence"/>
</dbReference>
<feature type="compositionally biased region" description="Polar residues" evidence="1">
    <location>
        <begin position="597"/>
        <end position="610"/>
    </location>
</feature>
<feature type="region of interest" description="Disordered" evidence="1">
    <location>
        <begin position="583"/>
        <end position="610"/>
    </location>
</feature>
<dbReference type="AlphaFoldDB" id="M2N4Z7"/>
<feature type="compositionally biased region" description="Polar residues" evidence="1">
    <location>
        <begin position="646"/>
        <end position="664"/>
    </location>
</feature>
<feature type="region of interest" description="Disordered" evidence="1">
    <location>
        <begin position="756"/>
        <end position="823"/>
    </location>
</feature>
<evidence type="ECO:0000313" key="2">
    <source>
        <dbReference type="EMBL" id="EMC93835.1"/>
    </source>
</evidence>
<feature type="compositionally biased region" description="Polar residues" evidence="1">
    <location>
        <begin position="347"/>
        <end position="381"/>
    </location>
</feature>
<feature type="compositionally biased region" description="Basic and acidic residues" evidence="1">
    <location>
        <begin position="790"/>
        <end position="802"/>
    </location>
</feature>
<evidence type="ECO:0000313" key="3">
    <source>
        <dbReference type="Proteomes" id="UP000011761"/>
    </source>
</evidence>
<accession>M2N4Z7</accession>
<organism evidence="2 3">
    <name type="scientific">Baudoinia panamericana (strain UAMH 10762)</name>
    <name type="common">Angels' share fungus</name>
    <name type="synonym">Baudoinia compniacensis (strain UAMH 10762)</name>
    <dbReference type="NCBI Taxonomy" id="717646"/>
    <lineage>
        <taxon>Eukaryota</taxon>
        <taxon>Fungi</taxon>
        <taxon>Dikarya</taxon>
        <taxon>Ascomycota</taxon>
        <taxon>Pezizomycotina</taxon>
        <taxon>Dothideomycetes</taxon>
        <taxon>Dothideomycetidae</taxon>
        <taxon>Mycosphaerellales</taxon>
        <taxon>Teratosphaeriaceae</taxon>
        <taxon>Baudoinia</taxon>
    </lineage>
</organism>
<feature type="region of interest" description="Disordered" evidence="1">
    <location>
        <begin position="214"/>
        <end position="238"/>
    </location>
</feature>
<dbReference type="OrthoDB" id="3899138at2759"/>
<dbReference type="GeneID" id="19109022"/>
<feature type="region of interest" description="Disordered" evidence="1">
    <location>
        <begin position="335"/>
        <end position="440"/>
    </location>
</feature>
<dbReference type="KEGG" id="bcom:BAUCODRAFT_150083"/>
<feature type="region of interest" description="Disordered" evidence="1">
    <location>
        <begin position="454"/>
        <end position="479"/>
    </location>
</feature>
<sequence length="823" mass="87168">MPTYSELSAIDDSFSPNFCPVTDTDGAGDSTYHGPRSGHWTVRSEPGSAIDDRCPTVWGAVSAVGGPAVSTRGVKPLDHHLLEKLGRSVVEQKKAADAARTQAQAVVEAEAARNGGILRVGYGMVEPKKETGKKGFYLPKSALLQRAKVGKIQQQEVKLPHPAKPQPAAPAAPVATMHARPPSALSVPGKAALRLVRITAKDGREAFVSLTGLSKIPGQSPRPACSPAKPEKAPKVPDEAAKNQIMVEKAKPTEGERKPETQKTNAGGEARALTAVMSGALPSAPDSAVNPPSLHSFDSSSQHALKAPTPVGLASVASSKLVSVRSLQEAVRAISQNSDRASHLSRAASNAVSTGWAQQYPRTRSDGGNTQVVNGWAQPQPQHLDAPSRTPSDRGFAAAGDGWSGPASAVPAPHHSSHGGESRSQRWSPAQSAVPGHSLDWNNDFVARHASEIHQSPCSNNGRPKPHSPVQPSVQHHPFNDNNEFVGVRANDARSEQRSQTVFAGHGWISPHPLSPVSVQSHISLPFGQPIHNRELSYDEWKSLQQSVRKREAIVAQEAGNCNWSKTDSVVSQKAANVAASIARSARDSRAGGVKASGSTAGSFCGNRQKTANPAVSHNYYKASVESANGSQRGPQSQHSVHRSSLHASQHLGSNTSHRQQKSPSPHVHWSPASQKPVMEQGWDALPGLALDGTSDQPDGAAQSGEDVYRKYLENIVGGQAVPDRIIKTADGAAASGAVSLRMPWDIAHSGFHFHQRPASPGSSASPVRGPAPDTVRESWSARAKNYKQGRAEDALRPDQRSVSHGGGRVFDLGRAGMDHGEW</sequence>
<reference evidence="2 3" key="1">
    <citation type="journal article" date="2012" name="PLoS Pathog.">
        <title>Diverse lifestyles and strategies of plant pathogenesis encoded in the genomes of eighteen Dothideomycetes fungi.</title>
        <authorList>
            <person name="Ohm R.A."/>
            <person name="Feau N."/>
            <person name="Henrissat B."/>
            <person name="Schoch C.L."/>
            <person name="Horwitz B.A."/>
            <person name="Barry K.W."/>
            <person name="Condon B.J."/>
            <person name="Copeland A.C."/>
            <person name="Dhillon B."/>
            <person name="Glaser F."/>
            <person name="Hesse C.N."/>
            <person name="Kosti I."/>
            <person name="LaButti K."/>
            <person name="Lindquist E.A."/>
            <person name="Lucas S."/>
            <person name="Salamov A.A."/>
            <person name="Bradshaw R.E."/>
            <person name="Ciuffetti L."/>
            <person name="Hamelin R.C."/>
            <person name="Kema G.H.J."/>
            <person name="Lawrence C."/>
            <person name="Scott J.A."/>
            <person name="Spatafora J.W."/>
            <person name="Turgeon B.G."/>
            <person name="de Wit P.J.G.M."/>
            <person name="Zhong S."/>
            <person name="Goodwin S.B."/>
            <person name="Grigoriev I.V."/>
        </authorList>
    </citation>
    <scope>NUCLEOTIDE SEQUENCE [LARGE SCALE GENOMIC DNA]</scope>
    <source>
        <strain evidence="2 3">UAMH 10762</strain>
    </source>
</reference>
<feature type="compositionally biased region" description="Basic and acidic residues" evidence="1">
    <location>
        <begin position="229"/>
        <end position="238"/>
    </location>
</feature>
<keyword evidence="3" id="KW-1185">Reference proteome</keyword>
<name>M2N4Z7_BAUPA</name>